<feature type="domain" description="BRCT" evidence="2">
    <location>
        <begin position="651"/>
        <end position="732"/>
    </location>
</feature>
<comment type="caution">
    <text evidence="3">The sequence shown here is derived from an EMBL/GenBank/DDBJ whole genome shotgun (WGS) entry which is preliminary data.</text>
</comment>
<dbReference type="SUPFAM" id="SSF52113">
    <property type="entry name" value="BRCT domain"/>
    <property type="match status" value="6"/>
</dbReference>
<dbReference type="Gene3D" id="3.40.50.10190">
    <property type="entry name" value="BRCT domain"/>
    <property type="match status" value="5"/>
</dbReference>
<accession>A0A6G0X378</accession>
<feature type="domain" description="BRCT" evidence="2">
    <location>
        <begin position="22"/>
        <end position="102"/>
    </location>
</feature>
<protein>
    <recommendedName>
        <fullName evidence="2">BRCT domain-containing protein</fullName>
    </recommendedName>
</protein>
<dbReference type="Pfam" id="PF16770">
    <property type="entry name" value="RTT107_BRCT_5"/>
    <property type="match status" value="1"/>
</dbReference>
<dbReference type="PANTHER" id="PTHR47667">
    <property type="entry name" value="REGULATOR OF TY1 TRANSPOSITION PROTEIN 107"/>
    <property type="match status" value="1"/>
</dbReference>
<feature type="domain" description="BRCT" evidence="2">
    <location>
        <begin position="301"/>
        <end position="391"/>
    </location>
</feature>
<dbReference type="PROSITE" id="PS50172">
    <property type="entry name" value="BRCT"/>
    <property type="match status" value="5"/>
</dbReference>
<sequence length="856" mass="93880">MARQSKAKKAQEDVAAAVSWWVYVCPSITGVHRKCVEVCVRVMGGGIADSLDKIHGVDPQKALGTAASFYVICHSSNYSSYLSIRDNYYVPIVTPAWIFRSVLQNSQVLLPTDKFSANPKKVFSSVVLYCVHVESDPRKVIASLVSNGGGQLVSQPTTAATHVLCLRNTGPDYERALEWQSQTKPMLEQVASNLADIREGCDCFLKDQSCGKGASLPDMVVQYLLGQCGLLSPQVVSYDWVQECVKQGRRVSEQGFYFPEKPSTKTPEHSLTVQDLVETCQKQSIYPAAQTDELWKDEAQLSGDSLAGEIFVLARHIPNHFQQRMAQALEALGASALMISKGDAMIQVPKATYVVCGYQSGEEFALATKLAKPIVSMQWIAACIAAKTIVPTAASSHTSLVRQILYAPAVRHGGIDGMEGCVVTLSGFSARSSPTRDEIQALVRLTGACYLAVLSRSHTTHLLCLEPSGEKYKRAQAWGMTNVVQFEWLVECARAWKMIPSSSFSWLTGNAKPVEKEKSSSNTSTLLSVTKSTLAVPKFQVEDALDALDEKENTPLKATNTPTTGKKETVKVDSTTDVTTPIQLRKAIENNALEVIKKKTKPKASKKRPNPTNDDEEVVVVAQMPPVKARRTSQSGGNRRQSLSTTKKPIFLLTGTHEEMAINESIVMALGGTVVQSKRNFDQSCTHVVCKELRRTEKVVAGIASGKWIVTPAYLKESLVKGTFVDEAPFEWGQATAKKRMSCDPRICLPAIKFWRLEIAAGRPGPLDGRQFGVYGTTVPPPEMCKRIIEAGGGQFVEPSSYNEDTIMLVADDVKKTDKKLTTWLAKKIPCVAPGFLIDYVTKDHQKRPVWMAYAI</sequence>
<feature type="compositionally biased region" description="Polar residues" evidence="1">
    <location>
        <begin position="632"/>
        <end position="644"/>
    </location>
</feature>
<dbReference type="InterPro" id="IPR001357">
    <property type="entry name" value="BRCT_dom"/>
</dbReference>
<keyword evidence="4" id="KW-1185">Reference proteome</keyword>
<feature type="domain" description="BRCT" evidence="2">
    <location>
        <begin position="418"/>
        <end position="506"/>
    </location>
</feature>
<dbReference type="Proteomes" id="UP000481153">
    <property type="component" value="Unassembled WGS sequence"/>
</dbReference>
<dbReference type="AlphaFoldDB" id="A0A6G0X378"/>
<dbReference type="InterPro" id="IPR059215">
    <property type="entry name" value="BRCT2_TopBP1-like"/>
</dbReference>
<dbReference type="FunFam" id="3.40.50.10190:FF:000018">
    <property type="entry name" value="DNA topoisomerase 2-binding protein 1"/>
    <property type="match status" value="1"/>
</dbReference>
<dbReference type="Pfam" id="PF12738">
    <property type="entry name" value="PTCB-BRCT"/>
    <property type="match status" value="1"/>
</dbReference>
<gene>
    <name evidence="3" type="ORF">Ae201684_008946</name>
</gene>
<dbReference type="CDD" id="cd17738">
    <property type="entry name" value="BRCT_TopBP1_rpt7"/>
    <property type="match status" value="1"/>
</dbReference>
<name>A0A6G0X378_9STRA</name>
<organism evidence="3 4">
    <name type="scientific">Aphanomyces euteiches</name>
    <dbReference type="NCBI Taxonomy" id="100861"/>
    <lineage>
        <taxon>Eukaryota</taxon>
        <taxon>Sar</taxon>
        <taxon>Stramenopiles</taxon>
        <taxon>Oomycota</taxon>
        <taxon>Saprolegniomycetes</taxon>
        <taxon>Saprolegniales</taxon>
        <taxon>Verrucalvaceae</taxon>
        <taxon>Aphanomyces</taxon>
    </lineage>
</organism>
<dbReference type="InterPro" id="IPR053036">
    <property type="entry name" value="CellCycle_DNARepair_Reg"/>
</dbReference>
<dbReference type="InterPro" id="IPR036420">
    <property type="entry name" value="BRCT_dom_sf"/>
</dbReference>
<evidence type="ECO:0000259" key="2">
    <source>
        <dbReference type="PROSITE" id="PS50172"/>
    </source>
</evidence>
<reference evidence="3 4" key="1">
    <citation type="submission" date="2019-07" db="EMBL/GenBank/DDBJ databases">
        <title>Genomics analysis of Aphanomyces spp. identifies a new class of oomycete effector associated with host adaptation.</title>
        <authorList>
            <person name="Gaulin E."/>
        </authorList>
    </citation>
    <scope>NUCLEOTIDE SEQUENCE [LARGE SCALE GENOMIC DNA]</scope>
    <source>
        <strain evidence="3 4">ATCC 201684</strain>
    </source>
</reference>
<evidence type="ECO:0000256" key="1">
    <source>
        <dbReference type="SAM" id="MobiDB-lite"/>
    </source>
</evidence>
<dbReference type="CDD" id="cd17731">
    <property type="entry name" value="BRCT_TopBP1_rpt2_like"/>
    <property type="match status" value="1"/>
</dbReference>
<evidence type="ECO:0000313" key="3">
    <source>
        <dbReference type="EMBL" id="KAF0734344.1"/>
    </source>
</evidence>
<feature type="domain" description="BRCT" evidence="2">
    <location>
        <begin position="118"/>
        <end position="258"/>
    </location>
</feature>
<dbReference type="SMART" id="SM00292">
    <property type="entry name" value="BRCT"/>
    <property type="match status" value="5"/>
</dbReference>
<feature type="region of interest" description="Disordered" evidence="1">
    <location>
        <begin position="625"/>
        <end position="644"/>
    </location>
</feature>
<evidence type="ECO:0000313" key="4">
    <source>
        <dbReference type="Proteomes" id="UP000481153"/>
    </source>
</evidence>
<feature type="compositionally biased region" description="Basic residues" evidence="1">
    <location>
        <begin position="598"/>
        <end position="609"/>
    </location>
</feature>
<dbReference type="PANTHER" id="PTHR47667:SF1">
    <property type="entry name" value="REGULATOR OF TY1 TRANSPOSITION PROTEIN 107"/>
    <property type="match status" value="1"/>
</dbReference>
<proteinExistence type="predicted"/>
<feature type="region of interest" description="Disordered" evidence="1">
    <location>
        <begin position="598"/>
        <end position="619"/>
    </location>
</feature>
<dbReference type="VEuPathDB" id="FungiDB:AeMF1_007186"/>
<dbReference type="EMBL" id="VJMJ01000115">
    <property type="protein sequence ID" value="KAF0734344.1"/>
    <property type="molecule type" value="Genomic_DNA"/>
</dbReference>